<comment type="caution">
    <text evidence="8">The sequence shown here is derived from an EMBL/GenBank/DDBJ whole genome shotgun (WGS) entry which is preliminary data.</text>
</comment>
<proteinExistence type="predicted"/>
<feature type="region of interest" description="Disordered" evidence="6">
    <location>
        <begin position="165"/>
        <end position="204"/>
    </location>
</feature>
<protein>
    <recommendedName>
        <fullName evidence="7">Doublecortin domain-containing protein</fullName>
    </recommendedName>
</protein>
<evidence type="ECO:0000256" key="2">
    <source>
        <dbReference type="ARBA" id="ARBA00004496"/>
    </source>
</evidence>
<dbReference type="CDD" id="cd17070">
    <property type="entry name" value="DCX2_RP_like"/>
    <property type="match status" value="1"/>
</dbReference>
<name>A0A4S2LIE2_OPIFE</name>
<dbReference type="GO" id="GO:0035082">
    <property type="term" value="P:axoneme assembly"/>
    <property type="evidence" value="ECO:0007669"/>
    <property type="project" value="TreeGrafter"/>
</dbReference>
<evidence type="ECO:0000256" key="3">
    <source>
        <dbReference type="ARBA" id="ARBA00022490"/>
    </source>
</evidence>
<dbReference type="GO" id="GO:0005930">
    <property type="term" value="C:axoneme"/>
    <property type="evidence" value="ECO:0007669"/>
    <property type="project" value="TreeGrafter"/>
</dbReference>
<dbReference type="PANTHER" id="PTHR23005">
    <property type="entry name" value="RETINITIS PIGMENTOSA 1 PROTEIN"/>
    <property type="match status" value="1"/>
</dbReference>
<evidence type="ECO:0000256" key="1">
    <source>
        <dbReference type="ARBA" id="ARBA00004316"/>
    </source>
</evidence>
<dbReference type="AlphaFoldDB" id="A0A4S2LIE2"/>
<dbReference type="PANTHER" id="PTHR23005:SF5">
    <property type="entry name" value="NUP637, PUTATIVE-RELATED"/>
    <property type="match status" value="1"/>
</dbReference>
<organism evidence="8 9">
    <name type="scientific">Opisthorchis felineus</name>
    <dbReference type="NCBI Taxonomy" id="147828"/>
    <lineage>
        <taxon>Eukaryota</taxon>
        <taxon>Metazoa</taxon>
        <taxon>Spiralia</taxon>
        <taxon>Lophotrochozoa</taxon>
        <taxon>Platyhelminthes</taxon>
        <taxon>Trematoda</taxon>
        <taxon>Digenea</taxon>
        <taxon>Opisthorchiida</taxon>
        <taxon>Opisthorchiata</taxon>
        <taxon>Opisthorchiidae</taxon>
        <taxon>Opisthorchis</taxon>
    </lineage>
</organism>
<sequence length="362" mass="41078">MPKYTSMYSEEFPYPQKFLDDNPHDYATLNSKHDTSYTMVRPAVKTAYFYQDGDIDARGIRIAIHPNRYRSLEALLGELTEKMPKLGCGARAIFTPKGRNKVQSLADLENNGHYICSERTARPRGISSDRLIPVLRNGMRDPSFRAEDFERRNLPPSKVAVRKLSSEFTHGRSTLSRSTSNTSSGSPQLTQIPPLPPLGKPAQPVVNSSYTTAWGKNQLHQAKRIYVRLRGDQKNQKTVVIRRRFVKNIEQVLQELSELFQVPIRKLYTVAGRQIESIDDLIKGPNEIIATGNERYSPKFVFNDSVITPIARSRSEQRLQSHGTPGKVYRTDKSRNRSLGRPISTAGNFHCFIMLTDEIVVL</sequence>
<dbReference type="InterPro" id="IPR036572">
    <property type="entry name" value="Doublecortin_dom_sf"/>
</dbReference>
<evidence type="ECO:0000259" key="7">
    <source>
        <dbReference type="PROSITE" id="PS50309"/>
    </source>
</evidence>
<evidence type="ECO:0000256" key="4">
    <source>
        <dbReference type="ARBA" id="ARBA00022737"/>
    </source>
</evidence>
<dbReference type="PROSITE" id="PS50309">
    <property type="entry name" value="DC"/>
    <property type="match status" value="2"/>
</dbReference>
<feature type="domain" description="Doublecortin" evidence="7">
    <location>
        <begin position="45"/>
        <end position="117"/>
    </location>
</feature>
<dbReference type="EMBL" id="SJOL01008492">
    <property type="protein sequence ID" value="TGZ60217.1"/>
    <property type="molecule type" value="Genomic_DNA"/>
</dbReference>
<dbReference type="OrthoDB" id="1738954at2759"/>
<dbReference type="Proteomes" id="UP000308267">
    <property type="component" value="Unassembled WGS sequence"/>
</dbReference>
<keyword evidence="4" id="KW-0677">Repeat</keyword>
<dbReference type="GO" id="GO:0035556">
    <property type="term" value="P:intracellular signal transduction"/>
    <property type="evidence" value="ECO:0007669"/>
    <property type="project" value="InterPro"/>
</dbReference>
<keyword evidence="9" id="KW-1185">Reference proteome</keyword>
<comment type="subcellular location">
    <subcellularLocation>
        <location evidence="1">Cell projection</location>
    </subcellularLocation>
    <subcellularLocation>
        <location evidence="2">Cytoplasm</location>
    </subcellularLocation>
</comment>
<keyword evidence="3" id="KW-0963">Cytoplasm</keyword>
<evidence type="ECO:0000313" key="9">
    <source>
        <dbReference type="Proteomes" id="UP000308267"/>
    </source>
</evidence>
<keyword evidence="5" id="KW-0966">Cell projection</keyword>
<feature type="compositionally biased region" description="Low complexity" evidence="6">
    <location>
        <begin position="171"/>
        <end position="192"/>
    </location>
</feature>
<accession>A0A4S2LIE2</accession>
<dbReference type="GO" id="GO:0042461">
    <property type="term" value="P:photoreceptor cell development"/>
    <property type="evidence" value="ECO:0007669"/>
    <property type="project" value="TreeGrafter"/>
</dbReference>
<dbReference type="SMART" id="SM00537">
    <property type="entry name" value="DCX"/>
    <property type="match status" value="2"/>
</dbReference>
<feature type="region of interest" description="Disordered" evidence="6">
    <location>
        <begin position="314"/>
        <end position="335"/>
    </location>
</feature>
<gene>
    <name evidence="8" type="ORF">CRM22_008669</name>
</gene>
<dbReference type="InterPro" id="IPR003533">
    <property type="entry name" value="Doublecortin_dom"/>
</dbReference>
<reference evidence="8 9" key="1">
    <citation type="journal article" date="2019" name="BMC Genomics">
        <title>New insights from Opisthorchis felineus genome: update on genomics of the epidemiologically important liver flukes.</title>
        <authorList>
            <person name="Ershov N.I."/>
            <person name="Mordvinov V.A."/>
            <person name="Prokhortchouk E.B."/>
            <person name="Pakharukova M.Y."/>
            <person name="Gunbin K.V."/>
            <person name="Ustyantsev K."/>
            <person name="Genaev M.A."/>
            <person name="Blinov A.G."/>
            <person name="Mazur A."/>
            <person name="Boulygina E."/>
            <person name="Tsygankova S."/>
            <person name="Khrameeva E."/>
            <person name="Chekanov N."/>
            <person name="Fan G."/>
            <person name="Xiao A."/>
            <person name="Zhang H."/>
            <person name="Xu X."/>
            <person name="Yang H."/>
            <person name="Solovyev V."/>
            <person name="Lee S.M."/>
            <person name="Liu X."/>
            <person name="Afonnikov D.A."/>
            <person name="Skryabin K.G."/>
        </authorList>
    </citation>
    <scope>NUCLEOTIDE SEQUENCE [LARGE SCALE GENOMIC DNA]</scope>
    <source>
        <strain evidence="8">AK-0245</strain>
        <tissue evidence="8">Whole organism</tissue>
    </source>
</reference>
<dbReference type="STRING" id="147828.A0A4S2LIE2"/>
<dbReference type="Gene3D" id="3.10.20.230">
    <property type="entry name" value="Doublecortin domain"/>
    <property type="match status" value="2"/>
</dbReference>
<evidence type="ECO:0000256" key="6">
    <source>
        <dbReference type="SAM" id="MobiDB-lite"/>
    </source>
</evidence>
<dbReference type="SUPFAM" id="SSF89837">
    <property type="entry name" value="Doublecortin (DC)"/>
    <property type="match status" value="2"/>
</dbReference>
<dbReference type="Pfam" id="PF03607">
    <property type="entry name" value="DCX"/>
    <property type="match status" value="2"/>
</dbReference>
<evidence type="ECO:0000256" key="5">
    <source>
        <dbReference type="ARBA" id="ARBA00023273"/>
    </source>
</evidence>
<evidence type="ECO:0000313" key="8">
    <source>
        <dbReference type="EMBL" id="TGZ60217.1"/>
    </source>
</evidence>
<feature type="domain" description="Doublecortin" evidence="7">
    <location>
        <begin position="223"/>
        <end position="298"/>
    </location>
</feature>